<evidence type="ECO:0000313" key="1">
    <source>
        <dbReference type="EMBL" id="MFC3116797.1"/>
    </source>
</evidence>
<keyword evidence="2" id="KW-1185">Reference proteome</keyword>
<proteinExistence type="predicted"/>
<sequence length="106" mass="12153">MHCISIQISPKHARDFDRAAFLQRVRAIRSPEVDAIEEKGKLFLSFNFFTEFPAQLWQELQQALYLDASYAPKIAPVSIAICEGETEDDCLLLHHFNGDEPLDRFA</sequence>
<dbReference type="Proteomes" id="UP001595555">
    <property type="component" value="Unassembled WGS sequence"/>
</dbReference>
<evidence type="ECO:0000313" key="2">
    <source>
        <dbReference type="Proteomes" id="UP001595555"/>
    </source>
</evidence>
<organism evidence="1 2">
    <name type="scientific">Cellvibrio fontiphilus</name>
    <dbReference type="NCBI Taxonomy" id="1815559"/>
    <lineage>
        <taxon>Bacteria</taxon>
        <taxon>Pseudomonadati</taxon>
        <taxon>Pseudomonadota</taxon>
        <taxon>Gammaproteobacteria</taxon>
        <taxon>Cellvibrionales</taxon>
        <taxon>Cellvibrionaceae</taxon>
        <taxon>Cellvibrio</taxon>
    </lineage>
</organism>
<gene>
    <name evidence="1" type="ORF">ACFODX_14600</name>
</gene>
<accession>A0ABV7FKN5</accession>
<protein>
    <submittedName>
        <fullName evidence="1">Uncharacterized protein</fullName>
    </submittedName>
</protein>
<reference evidence="2" key="1">
    <citation type="journal article" date="2019" name="Int. J. Syst. Evol. Microbiol.">
        <title>The Global Catalogue of Microorganisms (GCM) 10K type strain sequencing project: providing services to taxonomists for standard genome sequencing and annotation.</title>
        <authorList>
            <consortium name="The Broad Institute Genomics Platform"/>
            <consortium name="The Broad Institute Genome Sequencing Center for Infectious Disease"/>
            <person name="Wu L."/>
            <person name="Ma J."/>
        </authorList>
    </citation>
    <scope>NUCLEOTIDE SEQUENCE [LARGE SCALE GENOMIC DNA]</scope>
    <source>
        <strain evidence="2">KCTC 52237</strain>
    </source>
</reference>
<name>A0ABV7FKN5_9GAMM</name>
<dbReference type="EMBL" id="JBHRTF010000006">
    <property type="protein sequence ID" value="MFC3116797.1"/>
    <property type="molecule type" value="Genomic_DNA"/>
</dbReference>
<comment type="caution">
    <text evidence="1">The sequence shown here is derived from an EMBL/GenBank/DDBJ whole genome shotgun (WGS) entry which is preliminary data.</text>
</comment>
<dbReference type="RefSeq" id="WP_378120451.1">
    <property type="nucleotide sequence ID" value="NZ_JBHRTF010000006.1"/>
</dbReference>